<evidence type="ECO:0000313" key="4">
    <source>
        <dbReference type="Proteomes" id="UP000029558"/>
    </source>
</evidence>
<protein>
    <submittedName>
        <fullName evidence="3">Phosphoesterase</fullName>
    </submittedName>
</protein>
<dbReference type="InterPro" id="IPR029052">
    <property type="entry name" value="Metallo-depent_PP-like"/>
</dbReference>
<name>A0A1L6TC06_PISSA</name>
<dbReference type="Gene3D" id="3.60.21.10">
    <property type="match status" value="1"/>
</dbReference>
<dbReference type="InterPro" id="IPR004843">
    <property type="entry name" value="Calcineurin-like_PHP"/>
</dbReference>
<accession>A0A1L6TC06</accession>
<reference evidence="3 4" key="1">
    <citation type="journal article" date="2014" name="Genome Announc.">
        <title>Comparative Genome Analysis of Two Isolates of the Fish Pathogen Piscirickettsia salmonis from Different Hosts Reveals Major Differences in Virulence-Associated Secretion Systems.</title>
        <authorList>
            <person name="Bohle H."/>
            <person name="Henriquez P."/>
            <person name="Grothusen H."/>
            <person name="Navas E."/>
            <person name="Sandoval A."/>
            <person name="Bustamante F."/>
            <person name="Bustos P."/>
            <person name="Mancilla M."/>
        </authorList>
    </citation>
    <scope>NUCLEOTIDE SEQUENCE [LARGE SCALE GENOMIC DNA]</scope>
    <source>
        <strain evidence="4">B1-32597</strain>
    </source>
</reference>
<dbReference type="GO" id="GO:0005615">
    <property type="term" value="C:extracellular space"/>
    <property type="evidence" value="ECO:0007669"/>
    <property type="project" value="TreeGrafter"/>
</dbReference>
<dbReference type="AlphaFoldDB" id="A0A1L6TC06"/>
<dbReference type="RefSeq" id="WP_027243180.1">
    <property type="nucleotide sequence ID" value="NZ_CP012508.1"/>
</dbReference>
<dbReference type="PANTHER" id="PTHR10340">
    <property type="entry name" value="SPHINGOMYELIN PHOSPHODIESTERASE"/>
    <property type="match status" value="1"/>
</dbReference>
<proteinExistence type="predicted"/>
<keyword evidence="1" id="KW-0378">Hydrolase</keyword>
<evidence type="ECO:0000256" key="2">
    <source>
        <dbReference type="ARBA" id="ARBA00023180"/>
    </source>
</evidence>
<dbReference type="SUPFAM" id="SSF56300">
    <property type="entry name" value="Metallo-dependent phosphatases"/>
    <property type="match status" value="1"/>
</dbReference>
<dbReference type="OrthoDB" id="106957at2"/>
<keyword evidence="2" id="KW-0325">Glycoprotein</keyword>
<dbReference type="PANTHER" id="PTHR10340:SF53">
    <property type="entry name" value="SPHINGOMYELINASE PHOSPHODIESTERASE D"/>
    <property type="match status" value="1"/>
</dbReference>
<dbReference type="Pfam" id="PF00149">
    <property type="entry name" value="Metallophos"/>
    <property type="match status" value="1"/>
</dbReference>
<organism evidence="3 4">
    <name type="scientific">Piscirickettsia salmonis</name>
    <dbReference type="NCBI Taxonomy" id="1238"/>
    <lineage>
        <taxon>Bacteria</taxon>
        <taxon>Pseudomonadati</taxon>
        <taxon>Pseudomonadota</taxon>
        <taxon>Gammaproteobacteria</taxon>
        <taxon>Thiotrichales</taxon>
        <taxon>Piscirickettsiaceae</taxon>
        <taxon>Piscirickettsia</taxon>
    </lineage>
</organism>
<dbReference type="Proteomes" id="UP000029558">
    <property type="component" value="Chromosome"/>
</dbReference>
<evidence type="ECO:0000313" key="3">
    <source>
        <dbReference type="EMBL" id="ALB22891.1"/>
    </source>
</evidence>
<sequence length="419" mass="47114">MNQLSKVTANLLISLPMVALLNTASAATNNIHFLTISDIHLNTKQRHTMQIDPSSYDAHNDMDLTTFRQLTSLIKKNTGPDHVIPTPQFILYLGDIVGHQSSFSKLLQNREKFVTGNQKEVLTQLQQTFPNTPIINVFGNNDSLQTNYGDYTYQNKSPYTVALATGFKNGFLSNGTRCNTQTTQATMPCLTTQNTEYGFFSIKITPKLTLLGLNSVMFSPEHKPNPHALNSQLQFIKNQLATAQKNNAGILIAMHIPAGHNVYDGSAFWQDKDQQQFLNTIAPYHHQIRGILVGHTHMEEFKIIQTAGKAYGEYFTAGLSTSHGNSPSLKLYTLTKSKNNWAISDYTTYQVHKKNNTLTLSKYYSFADVYCKNLAFNADINNCLSHITFNMIKPRYTVNNPNYLNYQAKSPEAFYVPSL</sequence>
<evidence type="ECO:0000256" key="1">
    <source>
        <dbReference type="ARBA" id="ARBA00022801"/>
    </source>
</evidence>
<gene>
    <name evidence="3" type="ORF">KU39_1711</name>
</gene>
<dbReference type="EMBL" id="CP012508">
    <property type="protein sequence ID" value="ALB22891.1"/>
    <property type="molecule type" value="Genomic_DNA"/>
</dbReference>
<dbReference type="GO" id="GO:0008081">
    <property type="term" value="F:phosphoric diester hydrolase activity"/>
    <property type="evidence" value="ECO:0007669"/>
    <property type="project" value="TreeGrafter"/>
</dbReference>